<protein>
    <submittedName>
        <fullName evidence="1">Uncharacterized protein</fullName>
    </submittedName>
</protein>
<dbReference type="GO" id="GO:0005634">
    <property type="term" value="C:nucleus"/>
    <property type="evidence" value="ECO:0007669"/>
    <property type="project" value="TreeGrafter"/>
</dbReference>
<dbReference type="InterPro" id="IPR028790">
    <property type="entry name" value="MKKS"/>
</dbReference>
<evidence type="ECO:0000313" key="2">
    <source>
        <dbReference type="Proteomes" id="UP000271974"/>
    </source>
</evidence>
<comment type="caution">
    <text evidence="1">The sequence shown here is derived from an EMBL/GenBank/DDBJ whole genome shotgun (WGS) entry which is preliminary data.</text>
</comment>
<evidence type="ECO:0000313" key="1">
    <source>
        <dbReference type="EMBL" id="RUS90650.1"/>
    </source>
</evidence>
<dbReference type="EMBL" id="RQTK01000027">
    <property type="protein sequence ID" value="RUS90650.1"/>
    <property type="molecule type" value="Genomic_DNA"/>
</dbReference>
<proteinExistence type="predicted"/>
<name>A0A433UA10_ELYCH</name>
<gene>
    <name evidence="1" type="ORF">EGW08_001550</name>
</gene>
<dbReference type="GO" id="GO:1902636">
    <property type="term" value="C:kinociliary basal body"/>
    <property type="evidence" value="ECO:0007669"/>
    <property type="project" value="TreeGrafter"/>
</dbReference>
<sequence length="261" mass="29360">MASHYSNIPVFLLLEESLSWRKVGHLHMGSTQTWRMIWRYDENWEECCVKASLKGLFSLMKESKLLAGAGCWQINCSLKLDEEVRKILPSLAESVGCSQAQVLSALSLFRSSVFHHWVQQLHKGHRGVKESWDLLSVDHVTKHCWKTPNVPSETGSRRKQHPCCCGLKMPVTVSNTPDDPSDIHSFIMLNEIQDSNVRGPSLCTDNGAKKAIDPLQLLHLDKPVSIDSTLDHFSAYTQGLYKAVFTANLVLSLGQTISDRF</sequence>
<dbReference type="GO" id="GO:0006457">
    <property type="term" value="P:protein folding"/>
    <property type="evidence" value="ECO:0007669"/>
    <property type="project" value="InterPro"/>
</dbReference>
<dbReference type="PANTHER" id="PTHR46787">
    <property type="entry name" value="SYNDROMES PUTATIVE CHAPERONIN-RELATED"/>
    <property type="match status" value="1"/>
</dbReference>
<dbReference type="GO" id="GO:0005737">
    <property type="term" value="C:cytoplasm"/>
    <property type="evidence" value="ECO:0007669"/>
    <property type="project" value="TreeGrafter"/>
</dbReference>
<dbReference type="GO" id="GO:0060271">
    <property type="term" value="P:cilium assembly"/>
    <property type="evidence" value="ECO:0007669"/>
    <property type="project" value="InterPro"/>
</dbReference>
<dbReference type="GO" id="GO:0032502">
    <property type="term" value="P:developmental process"/>
    <property type="evidence" value="ECO:0007669"/>
    <property type="project" value="TreeGrafter"/>
</dbReference>
<reference evidence="1 2" key="1">
    <citation type="submission" date="2019-01" db="EMBL/GenBank/DDBJ databases">
        <title>A draft genome assembly of the solar-powered sea slug Elysia chlorotica.</title>
        <authorList>
            <person name="Cai H."/>
            <person name="Li Q."/>
            <person name="Fang X."/>
            <person name="Li J."/>
            <person name="Curtis N.E."/>
            <person name="Altenburger A."/>
            <person name="Shibata T."/>
            <person name="Feng M."/>
            <person name="Maeda T."/>
            <person name="Schwartz J.A."/>
            <person name="Shigenobu S."/>
            <person name="Lundholm N."/>
            <person name="Nishiyama T."/>
            <person name="Yang H."/>
            <person name="Hasebe M."/>
            <person name="Li S."/>
            <person name="Pierce S.K."/>
            <person name="Wang J."/>
        </authorList>
    </citation>
    <scope>NUCLEOTIDE SEQUENCE [LARGE SCALE GENOMIC DNA]</scope>
    <source>
        <strain evidence="1">EC2010</strain>
        <tissue evidence="1">Whole organism of an adult</tissue>
    </source>
</reference>
<dbReference type="AlphaFoldDB" id="A0A433UA10"/>
<keyword evidence="2" id="KW-1185">Reference proteome</keyword>
<dbReference type="PANTHER" id="PTHR46787:SF1">
    <property type="entry name" value="MOLECULAR CHAPERONE MKKS"/>
    <property type="match status" value="1"/>
</dbReference>
<dbReference type="GO" id="GO:0051082">
    <property type="term" value="F:unfolded protein binding"/>
    <property type="evidence" value="ECO:0007669"/>
    <property type="project" value="InterPro"/>
</dbReference>
<accession>A0A433UA10</accession>
<organism evidence="1 2">
    <name type="scientific">Elysia chlorotica</name>
    <name type="common">Eastern emerald elysia</name>
    <name type="synonym">Sea slug</name>
    <dbReference type="NCBI Taxonomy" id="188477"/>
    <lineage>
        <taxon>Eukaryota</taxon>
        <taxon>Metazoa</taxon>
        <taxon>Spiralia</taxon>
        <taxon>Lophotrochozoa</taxon>
        <taxon>Mollusca</taxon>
        <taxon>Gastropoda</taxon>
        <taxon>Heterobranchia</taxon>
        <taxon>Euthyneura</taxon>
        <taxon>Panpulmonata</taxon>
        <taxon>Sacoglossa</taxon>
        <taxon>Placobranchoidea</taxon>
        <taxon>Plakobranchidae</taxon>
        <taxon>Elysia</taxon>
    </lineage>
</organism>
<dbReference type="Proteomes" id="UP000271974">
    <property type="component" value="Unassembled WGS sequence"/>
</dbReference>
<dbReference type="GO" id="GO:0051131">
    <property type="term" value="P:chaperone-mediated protein complex assembly"/>
    <property type="evidence" value="ECO:0007669"/>
    <property type="project" value="TreeGrafter"/>
</dbReference>